<reference evidence="23" key="1">
    <citation type="submission" date="2025-08" db="UniProtKB">
        <authorList>
            <consortium name="RefSeq"/>
        </authorList>
    </citation>
    <scope>IDENTIFICATION</scope>
</reference>
<dbReference type="GO" id="GO:0015018">
    <property type="term" value="F:galactosylgalactosylxylosylprotein 3-beta-glucuronosyltransferase activity"/>
    <property type="evidence" value="ECO:0007669"/>
    <property type="project" value="UniProtKB-UniRule"/>
</dbReference>
<evidence type="ECO:0000313" key="23">
    <source>
        <dbReference type="RefSeq" id="XP_003744238.1"/>
    </source>
</evidence>
<proteinExistence type="inferred from homology"/>
<comment type="similarity">
    <text evidence="4 21">Belongs to the glycosyltransferase 43 family.</text>
</comment>
<accession>A0AAJ6QUD8</accession>
<evidence type="ECO:0000256" key="9">
    <source>
        <dbReference type="ARBA" id="ARBA00022968"/>
    </source>
</evidence>
<comment type="subcellular location">
    <subcellularLocation>
        <location evidence="2 21">Golgi apparatus membrane</location>
        <topology evidence="2 21">Single-pass type II membrane protein</topology>
    </subcellularLocation>
</comment>
<evidence type="ECO:0000256" key="10">
    <source>
        <dbReference type="ARBA" id="ARBA00022989"/>
    </source>
</evidence>
<gene>
    <name evidence="23" type="primary">LOC100907521</name>
</gene>
<dbReference type="AlphaFoldDB" id="A0AAJ6QUD8"/>
<evidence type="ECO:0000256" key="3">
    <source>
        <dbReference type="ARBA" id="ARBA00004922"/>
    </source>
</evidence>
<evidence type="ECO:0000256" key="12">
    <source>
        <dbReference type="ARBA" id="ARBA00023136"/>
    </source>
</evidence>
<organism evidence="22 23">
    <name type="scientific">Galendromus occidentalis</name>
    <name type="common">western predatory mite</name>
    <dbReference type="NCBI Taxonomy" id="34638"/>
    <lineage>
        <taxon>Eukaryota</taxon>
        <taxon>Metazoa</taxon>
        <taxon>Ecdysozoa</taxon>
        <taxon>Arthropoda</taxon>
        <taxon>Chelicerata</taxon>
        <taxon>Arachnida</taxon>
        <taxon>Acari</taxon>
        <taxon>Parasitiformes</taxon>
        <taxon>Mesostigmata</taxon>
        <taxon>Gamasina</taxon>
        <taxon>Phytoseioidea</taxon>
        <taxon>Phytoseiidae</taxon>
        <taxon>Typhlodrominae</taxon>
        <taxon>Galendromus</taxon>
    </lineage>
</organism>
<dbReference type="GeneID" id="100907521"/>
<evidence type="ECO:0000313" key="22">
    <source>
        <dbReference type="Proteomes" id="UP000694867"/>
    </source>
</evidence>
<feature type="binding site" evidence="17">
    <location>
        <begin position="154"/>
        <end position="156"/>
    </location>
    <ligand>
        <name>UDP-alpha-D-glucuronate</name>
        <dbReference type="ChEBI" id="CHEBI:58052"/>
    </ligand>
</feature>
<dbReference type="SUPFAM" id="SSF53448">
    <property type="entry name" value="Nucleotide-diphospho-sugar transferases"/>
    <property type="match status" value="1"/>
</dbReference>
<comment type="cofactor">
    <cofactor evidence="1 18 21">
        <name>Mn(2+)</name>
        <dbReference type="ChEBI" id="CHEBI:29035"/>
    </cofactor>
</comment>
<dbReference type="InterPro" id="IPR029044">
    <property type="entry name" value="Nucleotide-diphossugar_trans"/>
</dbReference>
<evidence type="ECO:0000256" key="18">
    <source>
        <dbReference type="PIRSR" id="PIRSR605027-3"/>
    </source>
</evidence>
<feature type="active site" description="Proton donor/acceptor" evidence="16">
    <location>
        <position position="241"/>
    </location>
</feature>
<keyword evidence="6 21" id="KW-0808">Transferase</keyword>
<feature type="binding site" evidence="18">
    <location>
        <position position="156"/>
    </location>
    <ligand>
        <name>Mn(2+)</name>
        <dbReference type="ChEBI" id="CHEBI:29035"/>
    </ligand>
</feature>
<dbReference type="Gene3D" id="3.90.550.10">
    <property type="entry name" value="Spore Coat Polysaccharide Biosynthesis Protein SpsA, Chain A"/>
    <property type="match status" value="1"/>
</dbReference>
<dbReference type="PROSITE" id="PS51257">
    <property type="entry name" value="PROKAR_LIPOPROTEIN"/>
    <property type="match status" value="1"/>
</dbReference>
<dbReference type="Pfam" id="PF03360">
    <property type="entry name" value="Glyco_transf_43"/>
    <property type="match status" value="1"/>
</dbReference>
<dbReference type="CDD" id="cd00218">
    <property type="entry name" value="GlcAT-I"/>
    <property type="match status" value="1"/>
</dbReference>
<evidence type="ECO:0000256" key="11">
    <source>
        <dbReference type="ARBA" id="ARBA00023034"/>
    </source>
</evidence>
<sequence>MRNPIVAYIAGAMAGFVFGCLFRFDTYLAKDRGGDSNGGGTANQRLIYVVTPTYARPQQKAELTRLSYALRLAGNIHWVLVEDSAKPTEMVSSLVKQSGIPFTLLNVETPPEYKLRTRDPSWLKPRGVLQRNAALHFLREKTSPEDDSVVYFADDDNTYDVRLFEEMRLTKKASVWPVGLVGGLMVERPIVIDGRIKRFNAVFRPDRTYPIDMAAFAVSLKLLKNHPDAVFSLNVPRGHQETHFLTKLLSRVSELEPRADNCTKVLVWHTRTENTDLKLEKRLAMPSNQGIEV</sequence>
<dbReference type="PANTHER" id="PTHR10896:SF65">
    <property type="entry name" value="GALACTOSYLGALACTOSYLXYLOSYLPROTEIN 3-BETA-GLUCURONOSYLTRANSFERASE 3"/>
    <property type="match status" value="1"/>
</dbReference>
<keyword evidence="7 21" id="KW-0812">Transmembrane</keyword>
<comment type="catalytic activity">
    <reaction evidence="15 21">
        <text>3-O-(beta-D-galactosyl-(1-&gt;3)-beta-D-galactosyl-(1-&gt;4)-beta-D-xylosyl)-L-seryl-[protein] + UDP-alpha-D-glucuronate = 3-O-(beta-D-GlcA-(1-&gt;3)-beta-D-Gal-(1-&gt;3)-beta-D-Gal-(1-&gt;4)-beta-D-Xyl)-L-seryl-[protein] + UDP + H(+)</text>
        <dbReference type="Rhea" id="RHEA:24168"/>
        <dbReference type="Rhea" id="RHEA-COMP:12571"/>
        <dbReference type="Rhea" id="RHEA-COMP:12573"/>
        <dbReference type="ChEBI" id="CHEBI:15378"/>
        <dbReference type="ChEBI" id="CHEBI:58052"/>
        <dbReference type="ChEBI" id="CHEBI:58223"/>
        <dbReference type="ChEBI" id="CHEBI:132090"/>
        <dbReference type="ChEBI" id="CHEBI:132093"/>
        <dbReference type="EC" id="2.4.1.135"/>
    </reaction>
</comment>
<evidence type="ECO:0000256" key="20">
    <source>
        <dbReference type="PIRSR" id="PIRSR605027-6"/>
    </source>
</evidence>
<evidence type="ECO:0000256" key="2">
    <source>
        <dbReference type="ARBA" id="ARBA00004323"/>
    </source>
</evidence>
<dbReference type="GO" id="GO:0005975">
    <property type="term" value="P:carbohydrate metabolic process"/>
    <property type="evidence" value="ECO:0007669"/>
    <property type="project" value="TreeGrafter"/>
</dbReference>
<dbReference type="KEGG" id="goe:100907521"/>
<evidence type="ECO:0000256" key="21">
    <source>
        <dbReference type="RuleBase" id="RU363127"/>
    </source>
</evidence>
<protein>
    <recommendedName>
        <fullName evidence="5 21">Galactosylgalactosylxylosylprotein 3-beta-glucuronosyltransferase</fullName>
        <ecNumber evidence="5 21">2.4.1.135</ecNumber>
    </recommendedName>
</protein>
<dbReference type="InterPro" id="IPR005027">
    <property type="entry name" value="Glyco_trans_43"/>
</dbReference>
<keyword evidence="14 18" id="KW-0464">Manganese</keyword>
<feature type="binding site" evidence="17">
    <location>
        <position position="126"/>
    </location>
    <ligand>
        <name>UDP-alpha-D-glucuronate</name>
        <dbReference type="ChEBI" id="CHEBI:58052"/>
    </ligand>
</feature>
<keyword evidence="12 21" id="KW-0472">Membrane</keyword>
<keyword evidence="10 21" id="KW-1133">Transmembrane helix</keyword>
<evidence type="ECO:0000256" key="5">
    <source>
        <dbReference type="ARBA" id="ARBA00012641"/>
    </source>
</evidence>
<dbReference type="EC" id="2.4.1.135" evidence="5 21"/>
<evidence type="ECO:0000256" key="19">
    <source>
        <dbReference type="PIRSR" id="PIRSR605027-4"/>
    </source>
</evidence>
<dbReference type="RefSeq" id="XP_003744238.1">
    <property type="nucleotide sequence ID" value="XM_003744190.2"/>
</dbReference>
<keyword evidence="11 21" id="KW-0333">Golgi apparatus</keyword>
<feature type="site" description="Interaction with galactose moiety of substrate glycoprotein" evidence="19">
    <location>
        <position position="187"/>
    </location>
</feature>
<evidence type="ECO:0000256" key="8">
    <source>
        <dbReference type="ARBA" id="ARBA00022723"/>
    </source>
</evidence>
<feature type="glycosylation site" description="N-linked (GlcNAc...) asparagine" evidence="20">
    <location>
        <position position="261"/>
    </location>
</feature>
<evidence type="ECO:0000256" key="13">
    <source>
        <dbReference type="ARBA" id="ARBA00023180"/>
    </source>
</evidence>
<dbReference type="Proteomes" id="UP000694867">
    <property type="component" value="Unplaced"/>
</dbReference>
<evidence type="ECO:0000256" key="1">
    <source>
        <dbReference type="ARBA" id="ARBA00001936"/>
    </source>
</evidence>
<keyword evidence="9 21" id="KW-0735">Signal-anchor</keyword>
<evidence type="ECO:0000256" key="14">
    <source>
        <dbReference type="ARBA" id="ARBA00023211"/>
    </source>
</evidence>
<dbReference type="PANTHER" id="PTHR10896">
    <property type="entry name" value="GALACTOSYLGALACTOSYLXYLOSYLPROTEIN 3-BETA-GLUCURONOSYLTRANSFERASE BETA-1,3-GLUCURONYLTRANSFERASE"/>
    <property type="match status" value="1"/>
</dbReference>
<keyword evidence="13 20" id="KW-0325">Glycoprotein</keyword>
<dbReference type="GO" id="GO:0046872">
    <property type="term" value="F:metal ion binding"/>
    <property type="evidence" value="ECO:0007669"/>
    <property type="project" value="UniProtKB-KW"/>
</dbReference>
<evidence type="ECO:0000256" key="17">
    <source>
        <dbReference type="PIRSR" id="PIRSR605027-2"/>
    </source>
</evidence>
<evidence type="ECO:0000256" key="6">
    <source>
        <dbReference type="ARBA" id="ARBA00022679"/>
    </source>
</evidence>
<name>A0AAJ6QUD8_9ACAR</name>
<dbReference type="GO" id="GO:0000139">
    <property type="term" value="C:Golgi membrane"/>
    <property type="evidence" value="ECO:0007669"/>
    <property type="project" value="UniProtKB-SubCell"/>
</dbReference>
<evidence type="ECO:0000256" key="16">
    <source>
        <dbReference type="PIRSR" id="PIRSR605027-1"/>
    </source>
</evidence>
<evidence type="ECO:0000256" key="4">
    <source>
        <dbReference type="ARBA" id="ARBA00007706"/>
    </source>
</evidence>
<dbReference type="GO" id="GO:0050650">
    <property type="term" value="P:chondroitin sulfate proteoglycan biosynthetic process"/>
    <property type="evidence" value="ECO:0007669"/>
    <property type="project" value="TreeGrafter"/>
</dbReference>
<feature type="transmembrane region" description="Helical" evidence="21">
    <location>
        <begin position="6"/>
        <end position="24"/>
    </location>
</feature>
<keyword evidence="8 18" id="KW-0479">Metal-binding</keyword>
<keyword evidence="22" id="KW-1185">Reference proteome</keyword>
<dbReference type="FunFam" id="3.90.550.10:FF:000044">
    <property type="entry name" value="Galactosylgalactosylxylosylprotein 3-beta-glucuronosyltransferase"/>
    <property type="match status" value="1"/>
</dbReference>
<feature type="binding site" evidence="17">
    <location>
        <position position="83"/>
    </location>
    <ligand>
        <name>UDP-alpha-D-glucuronate</name>
        <dbReference type="ChEBI" id="CHEBI:58052"/>
    </ligand>
</feature>
<feature type="binding site" evidence="17">
    <location>
        <begin position="269"/>
        <end position="271"/>
    </location>
    <ligand>
        <name>UDP-alpha-D-glucuronate</name>
        <dbReference type="ChEBI" id="CHEBI:58052"/>
    </ligand>
</feature>
<feature type="binding site" evidence="17">
    <location>
        <position position="131"/>
    </location>
    <ligand>
        <name>UDP-alpha-D-glucuronate</name>
        <dbReference type="ChEBI" id="CHEBI:58052"/>
    </ligand>
</feature>
<evidence type="ECO:0000256" key="7">
    <source>
        <dbReference type="ARBA" id="ARBA00022692"/>
    </source>
</evidence>
<comment type="pathway">
    <text evidence="3 21">Protein modification; protein glycosylation.</text>
</comment>
<feature type="binding site" evidence="17">
    <location>
        <begin position="52"/>
        <end position="54"/>
    </location>
    <ligand>
        <name>UDP-alpha-D-glucuronate</name>
        <dbReference type="ChEBI" id="CHEBI:58052"/>
    </ligand>
</feature>
<evidence type="ECO:0000256" key="15">
    <source>
        <dbReference type="ARBA" id="ARBA00047979"/>
    </source>
</evidence>